<proteinExistence type="predicted"/>
<evidence type="ECO:0008006" key="2">
    <source>
        <dbReference type="Google" id="ProtNLM"/>
    </source>
</evidence>
<comment type="caution">
    <text evidence="1">The sequence shown here is derived from an EMBL/GenBank/DDBJ whole genome shotgun (WGS) entry which is preliminary data.</text>
</comment>
<sequence>MQKNRRIYSLNIISYLAMNNIEFKLLMDNDNKVYAVVENEISDLLEEYKSNDFLQKFLHSYQEIRRFIKENKNIK</sequence>
<dbReference type="AlphaFoldDB" id="A0A644WFZ1"/>
<protein>
    <recommendedName>
        <fullName evidence="2">DUF5659 domain-containing protein</fullName>
    </recommendedName>
</protein>
<reference evidence="1" key="1">
    <citation type="submission" date="2019-08" db="EMBL/GenBank/DDBJ databases">
        <authorList>
            <person name="Kucharzyk K."/>
            <person name="Murdoch R.W."/>
            <person name="Higgins S."/>
            <person name="Loffler F."/>
        </authorList>
    </citation>
    <scope>NUCLEOTIDE SEQUENCE</scope>
</reference>
<name>A0A644WFZ1_9ZZZZ</name>
<evidence type="ECO:0000313" key="1">
    <source>
        <dbReference type="EMBL" id="MPM02477.1"/>
    </source>
</evidence>
<gene>
    <name evidence="1" type="ORF">SDC9_48726</name>
</gene>
<accession>A0A644WFZ1</accession>
<organism evidence="1">
    <name type="scientific">bioreactor metagenome</name>
    <dbReference type="NCBI Taxonomy" id="1076179"/>
    <lineage>
        <taxon>unclassified sequences</taxon>
        <taxon>metagenomes</taxon>
        <taxon>ecological metagenomes</taxon>
    </lineage>
</organism>
<dbReference type="EMBL" id="VSSQ01000872">
    <property type="protein sequence ID" value="MPM02477.1"/>
    <property type="molecule type" value="Genomic_DNA"/>
</dbReference>